<dbReference type="Proteomes" id="UP000000768">
    <property type="component" value="Chromosome 9"/>
</dbReference>
<feature type="region of interest" description="Disordered" evidence="1">
    <location>
        <begin position="351"/>
        <end position="383"/>
    </location>
</feature>
<dbReference type="InParanoid" id="A0A1Z5R2B0"/>
<dbReference type="InterPro" id="IPR056018">
    <property type="entry name" value="DUF7597"/>
</dbReference>
<feature type="domain" description="DUF7597" evidence="2">
    <location>
        <begin position="393"/>
        <end position="512"/>
    </location>
</feature>
<gene>
    <name evidence="3" type="ORF">SORBI_3009G070750</name>
</gene>
<feature type="region of interest" description="Disordered" evidence="1">
    <location>
        <begin position="851"/>
        <end position="885"/>
    </location>
</feature>
<evidence type="ECO:0000313" key="4">
    <source>
        <dbReference type="Proteomes" id="UP000000768"/>
    </source>
</evidence>
<dbReference type="PANTHER" id="PTHR33075">
    <property type="entry name" value="OS02G0499800 PROTEIN"/>
    <property type="match status" value="1"/>
</dbReference>
<dbReference type="Gramene" id="OQU77575">
    <property type="protein sequence ID" value="OQU77575"/>
    <property type="gene ID" value="SORBI_3009G070750"/>
</dbReference>
<organism evidence="3 4">
    <name type="scientific">Sorghum bicolor</name>
    <name type="common">Sorghum</name>
    <name type="synonym">Sorghum vulgare</name>
    <dbReference type="NCBI Taxonomy" id="4558"/>
    <lineage>
        <taxon>Eukaryota</taxon>
        <taxon>Viridiplantae</taxon>
        <taxon>Streptophyta</taxon>
        <taxon>Embryophyta</taxon>
        <taxon>Tracheophyta</taxon>
        <taxon>Spermatophyta</taxon>
        <taxon>Magnoliopsida</taxon>
        <taxon>Liliopsida</taxon>
        <taxon>Poales</taxon>
        <taxon>Poaceae</taxon>
        <taxon>PACMAD clade</taxon>
        <taxon>Panicoideae</taxon>
        <taxon>Andropogonodae</taxon>
        <taxon>Andropogoneae</taxon>
        <taxon>Sorghinae</taxon>
        <taxon>Sorghum</taxon>
    </lineage>
</organism>
<accession>A0A1Z5R2B0</accession>
<evidence type="ECO:0000313" key="3">
    <source>
        <dbReference type="EMBL" id="OQU77575.1"/>
    </source>
</evidence>
<reference evidence="3 4" key="1">
    <citation type="journal article" date="2009" name="Nature">
        <title>The Sorghum bicolor genome and the diversification of grasses.</title>
        <authorList>
            <person name="Paterson A.H."/>
            <person name="Bowers J.E."/>
            <person name="Bruggmann R."/>
            <person name="Dubchak I."/>
            <person name="Grimwood J."/>
            <person name="Gundlach H."/>
            <person name="Haberer G."/>
            <person name="Hellsten U."/>
            <person name="Mitros T."/>
            <person name="Poliakov A."/>
            <person name="Schmutz J."/>
            <person name="Spannagl M."/>
            <person name="Tang H."/>
            <person name="Wang X."/>
            <person name="Wicker T."/>
            <person name="Bharti A.K."/>
            <person name="Chapman J."/>
            <person name="Feltus F.A."/>
            <person name="Gowik U."/>
            <person name="Grigoriev I.V."/>
            <person name="Lyons E."/>
            <person name="Maher C.A."/>
            <person name="Martis M."/>
            <person name="Narechania A."/>
            <person name="Otillar R.P."/>
            <person name="Penning B.W."/>
            <person name="Salamov A.A."/>
            <person name="Wang Y."/>
            <person name="Zhang L."/>
            <person name="Carpita N.C."/>
            <person name="Freeling M."/>
            <person name="Gingle A.R."/>
            <person name="Hash C.T."/>
            <person name="Keller B."/>
            <person name="Klein P."/>
            <person name="Kresovich S."/>
            <person name="McCann M.C."/>
            <person name="Ming R."/>
            <person name="Peterson D.G."/>
            <person name="Mehboob-ur-Rahman"/>
            <person name="Ware D."/>
            <person name="Westhoff P."/>
            <person name="Mayer K.F."/>
            <person name="Messing J."/>
            <person name="Rokhsar D.S."/>
        </authorList>
    </citation>
    <scope>NUCLEOTIDE SEQUENCE [LARGE SCALE GENOMIC DNA]</scope>
    <source>
        <strain evidence="4">cv. BTx623</strain>
    </source>
</reference>
<keyword evidence="4" id="KW-1185">Reference proteome</keyword>
<proteinExistence type="predicted"/>
<feature type="region of interest" description="Disordered" evidence="1">
    <location>
        <begin position="942"/>
        <end position="986"/>
    </location>
</feature>
<dbReference type="PANTHER" id="PTHR33075:SF7">
    <property type="entry name" value="OS02G0303350 PROTEIN"/>
    <property type="match status" value="1"/>
</dbReference>
<dbReference type="Gene3D" id="4.10.60.10">
    <property type="entry name" value="Zinc finger, CCHC-type"/>
    <property type="match status" value="1"/>
</dbReference>
<protein>
    <recommendedName>
        <fullName evidence="2">DUF7597 domain-containing protein</fullName>
    </recommendedName>
</protein>
<dbReference type="eggNOG" id="ENOG502RRPE">
    <property type="taxonomic scope" value="Eukaryota"/>
</dbReference>
<name>A0A1Z5R2B0_SORBI</name>
<dbReference type="InterPro" id="IPR036875">
    <property type="entry name" value="Znf_CCHC_sf"/>
</dbReference>
<dbReference type="AlphaFoldDB" id="A0A1Z5R2B0"/>
<feature type="compositionally biased region" description="Polar residues" evidence="1">
    <location>
        <begin position="365"/>
        <end position="374"/>
    </location>
</feature>
<evidence type="ECO:0000256" key="1">
    <source>
        <dbReference type="SAM" id="MobiDB-lite"/>
    </source>
</evidence>
<reference evidence="4" key="2">
    <citation type="journal article" date="2018" name="Plant J.">
        <title>The Sorghum bicolor reference genome: improved assembly, gene annotations, a transcriptome atlas, and signatures of genome organization.</title>
        <authorList>
            <person name="McCormick R.F."/>
            <person name="Truong S.K."/>
            <person name="Sreedasyam A."/>
            <person name="Jenkins J."/>
            <person name="Shu S."/>
            <person name="Sims D."/>
            <person name="Kennedy M."/>
            <person name="Amirebrahimi M."/>
            <person name="Weers B.D."/>
            <person name="McKinley B."/>
            <person name="Mattison A."/>
            <person name="Morishige D.T."/>
            <person name="Grimwood J."/>
            <person name="Schmutz J."/>
            <person name="Mullet J.E."/>
        </authorList>
    </citation>
    <scope>NUCLEOTIDE SEQUENCE [LARGE SCALE GENOMIC DNA]</scope>
    <source>
        <strain evidence="4">cv. BTx623</strain>
    </source>
</reference>
<dbReference type="GO" id="GO:0003676">
    <property type="term" value="F:nucleic acid binding"/>
    <property type="evidence" value="ECO:0007669"/>
    <property type="project" value="InterPro"/>
</dbReference>
<dbReference type="SUPFAM" id="SSF57756">
    <property type="entry name" value="Retrovirus zinc finger-like domains"/>
    <property type="match status" value="1"/>
</dbReference>
<evidence type="ECO:0000259" key="2">
    <source>
        <dbReference type="Pfam" id="PF24530"/>
    </source>
</evidence>
<dbReference type="FunCoup" id="A0A1Z5R2B0">
    <property type="interactions" value="213"/>
</dbReference>
<dbReference type="Pfam" id="PF24530">
    <property type="entry name" value="DUF7597"/>
    <property type="match status" value="1"/>
</dbReference>
<sequence length="986" mass="111081">MALDRLSFAPGLSVQKEVLKLWGLQISSPFIGSSSFALVVAFGRCKFCLDPASVGQILQATVGGLATHFQVAALANRTFKFFVASRKVGFHILNLHSFFCDSYSLSFHPWGNGGPNWRKEYARFLDEEARSWRTVSKAQAPAASNTRTSAFDRLGKTFAEVVKSQPAPLLTGANCVPIGQPRQDSSSRRRSVFDRLQPPSDVLGQGSQIALSAKDTVRHQVIKATCARCLSKDHVRADCRRPIRCWSCMDWGHTEVNCRFRTPDNKGFVITRNKNVVNSVHATNWFNIAAAGPSSSNPPVYTSFAEMGHRLSLSPTWAARDINPEFNAHRGPKPTTAPTNTVAVPLQLSLGFSPSPPPSPKHQENSTQVLQSHLQARRESSPGETAMAYQRADPTPFVPAGFHWEEVPDRVFMSRAVAPMRPPAANEDLAIVNFDPLPGNELNFTNVRAVIRQFLFEQHMGVRDIMPCHLGQAYVRFNHAYHRDALVRNSPFPFGNVQISFVKHNEGRNWRRVYFNEECWILMLGFSEDYKSERHIQNAVNDFGKVVLWEESEKFPGRIMVRARVTSIQQVPQFIVYSDSMDLRAESWTIQCEVLQHHQLGQAPPIEEPVPDELEMEPVIPFDFFGLGQPVVQQHQEDHQEDIGGQQDENLQQANPWQMAQQAQVQDLNLEPQQQMDIDLNQPFEVDPLEVFIHPAYPPEGYFQIEEVREEIEKNIPQQFVPLQQNPMLELEPVQHMVVFMTIANQGADQDFLNLENSKKMDLMNLWSPFLSKGNTSSYQVKISQQWANFFTALLLSPTHFSWAKQFLSSKASEILMANGPQLVFFLPDSCPSNETSCPGKLLVIDHQEGSSGKQEGEGAIIPQNLTPPKKRINRKGTPVVDSQLRRSSRLREVNRGFKSNSCPTKKCSTCCLTPPIIPTQSLKKLGTDFCKLKQDDVTEENLNKKRRQGSLIAPKKTRVPQGGHTDDSNYEEEQQQDPNQDVVPE</sequence>
<dbReference type="EMBL" id="CM000768">
    <property type="protein sequence ID" value="OQU77575.1"/>
    <property type="molecule type" value="Genomic_DNA"/>
</dbReference>
<dbReference type="GO" id="GO:0008270">
    <property type="term" value="F:zinc ion binding"/>
    <property type="evidence" value="ECO:0007669"/>
    <property type="project" value="InterPro"/>
</dbReference>
<dbReference type="STRING" id="4558.A0A1Z5R2B0"/>